<dbReference type="InterPro" id="IPR001128">
    <property type="entry name" value="Cyt_P450"/>
</dbReference>
<dbReference type="PANTHER" id="PTHR46696">
    <property type="entry name" value="P450, PUTATIVE (EUROFUNG)-RELATED"/>
    <property type="match status" value="1"/>
</dbReference>
<keyword evidence="5 8" id="KW-0408">Iron</keyword>
<dbReference type="OrthoDB" id="5522954at2"/>
<dbReference type="InterPro" id="IPR036396">
    <property type="entry name" value="Cyt_P450_sf"/>
</dbReference>
<dbReference type="EMBL" id="CP018221">
    <property type="protein sequence ID" value="API58697.1"/>
    <property type="molecule type" value="Genomic_DNA"/>
</dbReference>
<dbReference type="Gene3D" id="1.10.630.10">
    <property type="entry name" value="Cytochrome P450"/>
    <property type="match status" value="1"/>
</dbReference>
<sequence length="418" mass="48095">MVQENTALGSYSSPEVQACPFPFLKSLREEAPVYRDPSTGLYIVSRFQDIAYVNQHTEIFSSRTPIQLNKESSVSAEVQRRYRERGWPEEYVLAFADPPEHRWHRALVDKVFTPRYVRELEPYIQDITDRLIDSFIESGEADINADLAVPLPMYIIADQLGVDRADFPRFKIWSSAWVERNDPLCPPERELELTDHMIEMQNYLADRAERYRKDPADNLLSKLVHVEEDGKRLSMGQLLMMVQLFLVAGNETTTTGICNTVYLLLKQPELMRRVRGDLDLVPNVIEEMLRAHCPVPHQYRFTTQDTILSGIEIPAKSIVQVSYMSGNYDAEQWDNPETFDIDRKGVRNHLAFGRGIHFCVGNLLARGEMRIAVRTILQRLSELRFSGDHAEPSFIPHFQIHSLDHLHVAFTPAARVLA</sequence>
<dbReference type="InterPro" id="IPR017972">
    <property type="entry name" value="Cyt_P450_CS"/>
</dbReference>
<dbReference type="GO" id="GO:0016705">
    <property type="term" value="F:oxidoreductase activity, acting on paired donors, with incorporation or reduction of molecular oxygen"/>
    <property type="evidence" value="ECO:0007669"/>
    <property type="project" value="InterPro"/>
</dbReference>
<name>A0A1L3ZSU5_9SPHN</name>
<proteinExistence type="inferred from homology"/>
<organism evidence="9 10">
    <name type="scientific">Tardibacter chloracetimidivorans</name>
    <dbReference type="NCBI Taxonomy" id="1921510"/>
    <lineage>
        <taxon>Bacteria</taxon>
        <taxon>Pseudomonadati</taxon>
        <taxon>Pseudomonadota</taxon>
        <taxon>Alphaproteobacteria</taxon>
        <taxon>Sphingomonadales</taxon>
        <taxon>Sphingomonadaceae</taxon>
        <taxon>Tardibacter</taxon>
    </lineage>
</organism>
<keyword evidence="2 8" id="KW-0349">Heme</keyword>
<dbReference type="STRING" id="1921510.BSL82_04700"/>
<reference evidence="10" key="1">
    <citation type="submission" date="2016-11" db="EMBL/GenBank/DDBJ databases">
        <title>Complete Genome Sequence of alachlor-degrading Sphingomonas sp. strain JJ-A5.</title>
        <authorList>
            <person name="Lee H."/>
            <person name="Ka J.-O."/>
        </authorList>
    </citation>
    <scope>NUCLEOTIDE SEQUENCE [LARGE SCALE GENOMIC DNA]</scope>
    <source>
        <strain evidence="10">JJ-A5</strain>
    </source>
</reference>
<dbReference type="GO" id="GO:0005506">
    <property type="term" value="F:iron ion binding"/>
    <property type="evidence" value="ECO:0007669"/>
    <property type="project" value="InterPro"/>
</dbReference>
<evidence type="ECO:0000313" key="9">
    <source>
        <dbReference type="EMBL" id="API58697.1"/>
    </source>
</evidence>
<evidence type="ECO:0000256" key="2">
    <source>
        <dbReference type="ARBA" id="ARBA00022617"/>
    </source>
</evidence>
<dbReference type="InterPro" id="IPR002397">
    <property type="entry name" value="Cyt_P450_B"/>
</dbReference>
<evidence type="ECO:0000256" key="3">
    <source>
        <dbReference type="ARBA" id="ARBA00022723"/>
    </source>
</evidence>
<keyword evidence="10" id="KW-1185">Reference proteome</keyword>
<evidence type="ECO:0000256" key="6">
    <source>
        <dbReference type="ARBA" id="ARBA00023033"/>
    </source>
</evidence>
<dbReference type="Pfam" id="PF00067">
    <property type="entry name" value="p450"/>
    <property type="match status" value="1"/>
</dbReference>
<dbReference type="PANTHER" id="PTHR46696:SF1">
    <property type="entry name" value="CYTOCHROME P450 YJIB-RELATED"/>
    <property type="match status" value="1"/>
</dbReference>
<evidence type="ECO:0000256" key="5">
    <source>
        <dbReference type="ARBA" id="ARBA00023004"/>
    </source>
</evidence>
<evidence type="ECO:0000256" key="7">
    <source>
        <dbReference type="ARBA" id="ARBA00043906"/>
    </source>
</evidence>
<keyword evidence="4 8" id="KW-0560">Oxidoreductase</keyword>
<dbReference type="PRINTS" id="PR00385">
    <property type="entry name" value="P450"/>
</dbReference>
<gene>
    <name evidence="9" type="ORF">BSL82_04700</name>
</gene>
<accession>A0A1L3ZSU5</accession>
<dbReference type="PRINTS" id="PR00359">
    <property type="entry name" value="BP450"/>
</dbReference>
<dbReference type="Proteomes" id="UP000182063">
    <property type="component" value="Chromosome"/>
</dbReference>
<comment type="function">
    <text evidence="7">Cytochromes P450 are a group of heme-thiolate monooxygenases. They oxidize a variety of structurally unrelated compounds, including steroids, fatty acids, and xenobiotics.</text>
</comment>
<dbReference type="RefSeq" id="WP_072596255.1">
    <property type="nucleotide sequence ID" value="NZ_CP018221.1"/>
</dbReference>
<comment type="similarity">
    <text evidence="1 8">Belongs to the cytochrome P450 family.</text>
</comment>
<dbReference type="PROSITE" id="PS00086">
    <property type="entry name" value="CYTOCHROME_P450"/>
    <property type="match status" value="1"/>
</dbReference>
<evidence type="ECO:0008006" key="11">
    <source>
        <dbReference type="Google" id="ProtNLM"/>
    </source>
</evidence>
<evidence type="ECO:0000256" key="8">
    <source>
        <dbReference type="RuleBase" id="RU000461"/>
    </source>
</evidence>
<dbReference type="KEGG" id="sphj:BSL82_04700"/>
<evidence type="ECO:0000256" key="1">
    <source>
        <dbReference type="ARBA" id="ARBA00010617"/>
    </source>
</evidence>
<protein>
    <recommendedName>
        <fullName evidence="11">Cytochrome</fullName>
    </recommendedName>
</protein>
<dbReference type="AlphaFoldDB" id="A0A1L3ZSU5"/>
<dbReference type="SUPFAM" id="SSF48264">
    <property type="entry name" value="Cytochrome P450"/>
    <property type="match status" value="1"/>
</dbReference>
<keyword evidence="3 8" id="KW-0479">Metal-binding</keyword>
<dbReference type="GO" id="GO:0004497">
    <property type="term" value="F:monooxygenase activity"/>
    <property type="evidence" value="ECO:0007669"/>
    <property type="project" value="UniProtKB-KW"/>
</dbReference>
<keyword evidence="6 8" id="KW-0503">Monooxygenase</keyword>
<dbReference type="GO" id="GO:0020037">
    <property type="term" value="F:heme binding"/>
    <property type="evidence" value="ECO:0007669"/>
    <property type="project" value="InterPro"/>
</dbReference>
<dbReference type="FunFam" id="1.10.630.10:FF:000018">
    <property type="entry name" value="Cytochrome P450 monooxygenase"/>
    <property type="match status" value="1"/>
</dbReference>
<evidence type="ECO:0000313" key="10">
    <source>
        <dbReference type="Proteomes" id="UP000182063"/>
    </source>
</evidence>
<evidence type="ECO:0000256" key="4">
    <source>
        <dbReference type="ARBA" id="ARBA00023002"/>
    </source>
</evidence>